<evidence type="ECO:0000313" key="1">
    <source>
        <dbReference type="EMBL" id="NZA27647.1"/>
    </source>
</evidence>
<proteinExistence type="predicted"/>
<sequence>MSVFVAWMPDDDALDALTALRASVVDAAPETARLEWRRRRQLHMTLRYLYGGLPADPGPLYAGMAAIAARTRRIDLVFDRVEAWSNVLVACPAPHSRLDGLFADADAVAVACGDRPEPKPPKPHVTLAYLPRAPGALPGTGLPRAPSPLPFETCVGRVALARTAPGGYETPDWWPLQDPPLPTSPD</sequence>
<protein>
    <recommendedName>
        <fullName evidence="3">2'-5' RNA ligase</fullName>
    </recommendedName>
</protein>
<name>A0A853JGF0_9GAMM</name>
<reference evidence="1 2" key="1">
    <citation type="submission" date="2020-07" db="EMBL/GenBank/DDBJ databases">
        <title>Luteimonas sp. SJ-92.</title>
        <authorList>
            <person name="Huang X.-X."/>
            <person name="Xu L."/>
            <person name="Sun J.-Q."/>
        </authorList>
    </citation>
    <scope>NUCLEOTIDE SEQUENCE [LARGE SCALE GENOMIC DNA]</scope>
    <source>
        <strain evidence="1 2">SJ-92</strain>
    </source>
</reference>
<dbReference type="Proteomes" id="UP000578091">
    <property type="component" value="Unassembled WGS sequence"/>
</dbReference>
<dbReference type="Gene3D" id="3.90.1140.10">
    <property type="entry name" value="Cyclic phosphodiesterase"/>
    <property type="match status" value="1"/>
</dbReference>
<dbReference type="AlphaFoldDB" id="A0A853JGF0"/>
<dbReference type="InterPro" id="IPR009097">
    <property type="entry name" value="Cyclic_Pdiesterase"/>
</dbReference>
<dbReference type="EMBL" id="JACCKA010000082">
    <property type="protein sequence ID" value="NZA27647.1"/>
    <property type="molecule type" value="Genomic_DNA"/>
</dbReference>
<evidence type="ECO:0000313" key="2">
    <source>
        <dbReference type="Proteomes" id="UP000578091"/>
    </source>
</evidence>
<evidence type="ECO:0008006" key="3">
    <source>
        <dbReference type="Google" id="ProtNLM"/>
    </source>
</evidence>
<keyword evidence="2" id="KW-1185">Reference proteome</keyword>
<accession>A0A853JGF0</accession>
<dbReference type="Pfam" id="PF13563">
    <property type="entry name" value="2_5_RNA_ligase2"/>
    <property type="match status" value="1"/>
</dbReference>
<comment type="caution">
    <text evidence="1">The sequence shown here is derived from an EMBL/GenBank/DDBJ whole genome shotgun (WGS) entry which is preliminary data.</text>
</comment>
<dbReference type="RefSeq" id="WP_180679418.1">
    <property type="nucleotide sequence ID" value="NZ_JACCKA010000082.1"/>
</dbReference>
<gene>
    <name evidence="1" type="ORF">H0E84_14800</name>
</gene>
<dbReference type="SUPFAM" id="SSF55144">
    <property type="entry name" value="LigT-like"/>
    <property type="match status" value="1"/>
</dbReference>
<organism evidence="1 2">
    <name type="scientific">Luteimonas salinisoli</name>
    <dbReference type="NCBI Taxonomy" id="2752307"/>
    <lineage>
        <taxon>Bacteria</taxon>
        <taxon>Pseudomonadati</taxon>
        <taxon>Pseudomonadota</taxon>
        <taxon>Gammaproteobacteria</taxon>
        <taxon>Lysobacterales</taxon>
        <taxon>Lysobacteraceae</taxon>
        <taxon>Luteimonas</taxon>
    </lineage>
</organism>